<organism evidence="2 3">
    <name type="scientific">Hymenobacter canadensis</name>
    <dbReference type="NCBI Taxonomy" id="2999067"/>
    <lineage>
        <taxon>Bacteria</taxon>
        <taxon>Pseudomonadati</taxon>
        <taxon>Bacteroidota</taxon>
        <taxon>Cytophagia</taxon>
        <taxon>Cytophagales</taxon>
        <taxon>Hymenobacteraceae</taxon>
        <taxon>Hymenobacter</taxon>
    </lineage>
</organism>
<gene>
    <name evidence="2" type="ORF">O3303_19740</name>
</gene>
<accession>A0ABY7LX05</accession>
<dbReference type="RefSeq" id="WP_269562156.1">
    <property type="nucleotide sequence ID" value="NZ_CP114768.1"/>
</dbReference>
<evidence type="ECO:0000313" key="2">
    <source>
        <dbReference type="EMBL" id="WBA44124.1"/>
    </source>
</evidence>
<evidence type="ECO:0008006" key="4">
    <source>
        <dbReference type="Google" id="ProtNLM"/>
    </source>
</evidence>
<geneLocation type="plasmid" evidence="2 3">
    <name>unnamed1</name>
</geneLocation>
<dbReference type="Proteomes" id="UP001211005">
    <property type="component" value="Plasmid unnamed1"/>
</dbReference>
<protein>
    <recommendedName>
        <fullName evidence="4">DUF5050 domain-containing protein</fullName>
    </recommendedName>
</protein>
<feature type="signal peptide" evidence="1">
    <location>
        <begin position="1"/>
        <end position="20"/>
    </location>
</feature>
<proteinExistence type="predicted"/>
<keyword evidence="3" id="KW-1185">Reference proteome</keyword>
<evidence type="ECO:0000313" key="3">
    <source>
        <dbReference type="Proteomes" id="UP001211005"/>
    </source>
</evidence>
<sequence length="338" mass="37048">MKRILLFTLTLLAFFGPARAQFTVQDVRIGDPTASYLDFEIWQAGNRLCFQDENNRGYVGMLDSQTGNLVSASGKDYLFDTALTSVTQSLNGPEWGYRVGGADVFYTKQIGTADKHIGQAIWNGTGYTATDLSASLTGRRFATICSKNPTDPAARLVYARGNNLLNFTIHWSAVANPVSDTPVPYGANSSSGPRFIEGEQALLTNDAVNGTTQIFRYDLATANLTQLTFDSGNKIDAFTWNAPDYGNARLLYCTVNDTILRLYRQVGSAFTPVYDVRLPDPSYGYYFSAEPFVFQNKSYLFVCAAARKFIPGSQSNSLPADVWVVALDPARPAPSSAR</sequence>
<feature type="chain" id="PRO_5045190061" description="DUF5050 domain-containing protein" evidence="1">
    <location>
        <begin position="21"/>
        <end position="338"/>
    </location>
</feature>
<dbReference type="EMBL" id="CP114768">
    <property type="protein sequence ID" value="WBA44124.1"/>
    <property type="molecule type" value="Genomic_DNA"/>
</dbReference>
<keyword evidence="1" id="KW-0732">Signal</keyword>
<evidence type="ECO:0000256" key="1">
    <source>
        <dbReference type="SAM" id="SignalP"/>
    </source>
</evidence>
<keyword evidence="2" id="KW-0614">Plasmid</keyword>
<name>A0ABY7LX05_9BACT</name>
<reference evidence="2 3" key="1">
    <citation type="submission" date="2022-12" db="EMBL/GenBank/DDBJ databases">
        <title>Hymenobacter canadensis sp. nov. isolated from lake water of the Cambridge Bay, Canada.</title>
        <authorList>
            <person name="Kim W.H."/>
            <person name="Lee Y.M."/>
        </authorList>
    </citation>
    <scope>NUCLEOTIDE SEQUENCE [LARGE SCALE GENOMIC DNA]</scope>
    <source>
        <strain evidence="2 3">PAMC 29467</strain>
        <plasmid evidence="2 3">unnamed1</plasmid>
    </source>
</reference>
<dbReference type="SUPFAM" id="SSF82171">
    <property type="entry name" value="DPP6 N-terminal domain-like"/>
    <property type="match status" value="1"/>
</dbReference>